<name>A0A9N9X9V0_DIABA</name>
<gene>
    <name evidence="2" type="ORF">DIABBA_LOCUS6540</name>
</gene>
<evidence type="ECO:0000313" key="3">
    <source>
        <dbReference type="Proteomes" id="UP001153709"/>
    </source>
</evidence>
<feature type="transmembrane region" description="Helical" evidence="1">
    <location>
        <begin position="29"/>
        <end position="54"/>
    </location>
</feature>
<keyword evidence="1" id="KW-1133">Transmembrane helix</keyword>
<accession>A0A9N9X9V0</accession>
<proteinExistence type="predicted"/>
<keyword evidence="1" id="KW-0472">Membrane</keyword>
<evidence type="ECO:0000313" key="2">
    <source>
        <dbReference type="EMBL" id="CAG9833118.1"/>
    </source>
</evidence>
<protein>
    <submittedName>
        <fullName evidence="2">Uncharacterized protein</fullName>
    </submittedName>
</protein>
<reference evidence="2" key="1">
    <citation type="submission" date="2022-01" db="EMBL/GenBank/DDBJ databases">
        <authorList>
            <person name="King R."/>
        </authorList>
    </citation>
    <scope>NUCLEOTIDE SEQUENCE</scope>
</reference>
<dbReference type="AlphaFoldDB" id="A0A9N9X9V0"/>
<evidence type="ECO:0000256" key="1">
    <source>
        <dbReference type="SAM" id="Phobius"/>
    </source>
</evidence>
<dbReference type="Proteomes" id="UP001153709">
    <property type="component" value="Chromosome 4"/>
</dbReference>
<keyword evidence="1" id="KW-0812">Transmembrane</keyword>
<organism evidence="2 3">
    <name type="scientific">Diabrotica balteata</name>
    <name type="common">Banded cucumber beetle</name>
    <dbReference type="NCBI Taxonomy" id="107213"/>
    <lineage>
        <taxon>Eukaryota</taxon>
        <taxon>Metazoa</taxon>
        <taxon>Ecdysozoa</taxon>
        <taxon>Arthropoda</taxon>
        <taxon>Hexapoda</taxon>
        <taxon>Insecta</taxon>
        <taxon>Pterygota</taxon>
        <taxon>Neoptera</taxon>
        <taxon>Endopterygota</taxon>
        <taxon>Coleoptera</taxon>
        <taxon>Polyphaga</taxon>
        <taxon>Cucujiformia</taxon>
        <taxon>Chrysomeloidea</taxon>
        <taxon>Chrysomelidae</taxon>
        <taxon>Galerucinae</taxon>
        <taxon>Diabroticina</taxon>
        <taxon>Diabroticites</taxon>
        <taxon>Diabrotica</taxon>
    </lineage>
</organism>
<keyword evidence="3" id="KW-1185">Reference proteome</keyword>
<sequence>MFCSLFFIYLKFLTPNSNKSCFIASNYFFFGYPLLFSPFILLQYCFNISIYWPYNVINQSSSLSSYFCRNCWFSIYFHYFFICLSSPNTLCRLYFSEDFSEHLSFPNLYLFFFLLVHNPSFTGIHHCGSDYSLVDLQFSCFWHIFCFR</sequence>
<dbReference type="EMBL" id="OU898279">
    <property type="protein sequence ID" value="CAG9833118.1"/>
    <property type="molecule type" value="Genomic_DNA"/>
</dbReference>